<dbReference type="Proteomes" id="UP000253090">
    <property type="component" value="Unassembled WGS sequence"/>
</dbReference>
<name>A0A369BQN2_9BACL</name>
<sequence>MNLKQQLQEISENEYKIPEGISIDTLVCEMMSSIGSVDSELRDSLIYMTLYYWTIRNEISPEIMKEMLYTCLDEDHLFLGLGENESDTVFTRAFSVLVVPLALTCNTQINFLTEEDIQYTFDKITTYFHQEKDFRGYVEDKGWAHAVAHASDALESIVNSSYVRADGLLTVLELILEKTHVSNPYYIHLEDERMTNVIVTIINRNVLSDEQLMNWIRRVGTYPETGIISDDFNRKGNARNLLRSVYFKLIDQQKEGLLLSEIITVLNKM</sequence>
<dbReference type="AlphaFoldDB" id="A0A369BQN2"/>
<evidence type="ECO:0000313" key="2">
    <source>
        <dbReference type="Proteomes" id="UP000253090"/>
    </source>
</evidence>
<reference evidence="1 2" key="1">
    <citation type="submission" date="2018-07" db="EMBL/GenBank/DDBJ databases">
        <title>Genomic Encyclopedia of Type Strains, Phase III (KMG-III): the genomes of soil and plant-associated and newly described type strains.</title>
        <authorList>
            <person name="Whitman W."/>
        </authorList>
    </citation>
    <scope>NUCLEOTIDE SEQUENCE [LARGE SCALE GENOMIC DNA]</scope>
    <source>
        <strain evidence="1 2">CECT 8333</strain>
    </source>
</reference>
<accession>A0A369BQN2</accession>
<organism evidence="1 2">
    <name type="scientific">Fontibacillus phaseoli</name>
    <dbReference type="NCBI Taxonomy" id="1416533"/>
    <lineage>
        <taxon>Bacteria</taxon>
        <taxon>Bacillati</taxon>
        <taxon>Bacillota</taxon>
        <taxon>Bacilli</taxon>
        <taxon>Bacillales</taxon>
        <taxon>Paenibacillaceae</taxon>
        <taxon>Fontibacillus</taxon>
    </lineage>
</organism>
<dbReference type="OrthoDB" id="7619731at2"/>
<evidence type="ECO:0000313" key="1">
    <source>
        <dbReference type="EMBL" id="RCX23863.1"/>
    </source>
</evidence>
<protein>
    <submittedName>
        <fullName evidence="1">Uncharacterized protein DUF2785</fullName>
    </submittedName>
</protein>
<proteinExistence type="predicted"/>
<dbReference type="Pfam" id="PF10978">
    <property type="entry name" value="DUF2785"/>
    <property type="match status" value="1"/>
</dbReference>
<comment type="caution">
    <text evidence="1">The sequence shown here is derived from an EMBL/GenBank/DDBJ whole genome shotgun (WGS) entry which is preliminary data.</text>
</comment>
<dbReference type="InterPro" id="IPR021247">
    <property type="entry name" value="DUF2785"/>
</dbReference>
<gene>
    <name evidence="1" type="ORF">DFP94_1011467</name>
</gene>
<dbReference type="RefSeq" id="WP_114495691.1">
    <property type="nucleotide sequence ID" value="NZ_QPJW01000001.1"/>
</dbReference>
<keyword evidence="2" id="KW-1185">Reference proteome</keyword>
<dbReference type="EMBL" id="QPJW01000001">
    <property type="protein sequence ID" value="RCX23863.1"/>
    <property type="molecule type" value="Genomic_DNA"/>
</dbReference>